<keyword evidence="11" id="KW-0256">Endoplasmic reticulum</keyword>
<feature type="domain" description="Protein kinase" evidence="28">
    <location>
        <begin position="476"/>
        <end position="767"/>
    </location>
</feature>
<evidence type="ECO:0000256" key="22">
    <source>
        <dbReference type="ARBA" id="ARBA00023268"/>
    </source>
</evidence>
<keyword evidence="22" id="KW-0511">Multifunctional enzyme</keyword>
<keyword evidence="10" id="KW-0378">Hydrolase</keyword>
<dbReference type="CDD" id="cd10422">
    <property type="entry name" value="RNase_Ire1"/>
    <property type="match status" value="1"/>
</dbReference>
<evidence type="ECO:0000256" key="15">
    <source>
        <dbReference type="ARBA" id="ARBA00023015"/>
    </source>
</evidence>
<sequence>MIRKRRRFAILVLLSFFFFFFFLNDGVAAAISNSKDCPPPPPQSRTALVAAADGTIHWVDNVTMRVKWSFSSGPPIHSSYQSPDLLLQPNNFNSSFLFVDSGDDWDLYLHTLHTQVKLPITIEDLVRTTPFTSEYGAVILGSKTTTVFEVDPLLGTLIRTYSLSDPPPNSNSKYTEVDDFRPPNATATTNNQLVNSESTNQSPAKMRLQFMRTDYMLQGFAPDSDEVLWNMTIAEIGAALLCQDVDDPPTTADIALPLSCQSKMFIFRLRNHVLLESIAAEGGGEEELLPAVVHDQQHTMLMMPSSQGEKHSDVHQDHKKMLLGLASKPMLNPQAKKANVHQYDKKESVLSLPPAKTSNDSGLQDTQNNRIHWNNVFSNFFGWSSALALLIGILMGVVVHRYAPLIKGLLHEQPRDSTEASPSPSNKMKNQQSENNNDIVENLDALANSESDDKTWLDLSKLFDCGADERRIGKLVVSNREIAKGSNGTIVLEGIYEGRPVAVKRLVQAHHLVAFKEIENLIASDRHPNIVRWYGVEHDQDFVYVSLERCTCSLDDLVQIYSDYSQYPVSGKDNATIEYRAHLESVKNVMPHVSLWKLDARPSPLLLKLMRDVVFGLVHLHELGIIHRDLKPKNVLITNERSLCAKLSDMGISKRLLGDMSSLGHHATGKYLCSGSSGWQAPEQLLHGRQTRAVDLFSLGCVLFFCITGGRHPFGDRLERDINIVKNQMDLFLLEDIPEAIDLISHLLNPDPELRPKALEVLHHPLFWNSETRLSFLRDTSDRVELEDRKSGSAFFNAIESTAPIALGAKWNEKLEPVFIANIGRYRHYKYDSVRDLLRVIRNKLNHYRELPNEIQELVGPIPEGFDGYFTSRFPKLLIEVYKVMSRNCKEEECFQKYFKSNGE</sequence>
<keyword evidence="14" id="KW-1133">Transmembrane helix</keyword>
<dbReference type="GO" id="GO:0036498">
    <property type="term" value="P:IRE1-mediated unfolded protein response"/>
    <property type="evidence" value="ECO:0007669"/>
    <property type="project" value="TreeGrafter"/>
</dbReference>
<dbReference type="GO" id="GO:0005524">
    <property type="term" value="F:ATP binding"/>
    <property type="evidence" value="ECO:0007669"/>
    <property type="project" value="UniProtKB-KW"/>
</dbReference>
<comment type="subcellular location">
    <subcellularLocation>
        <location evidence="1">Endoplasmic reticulum membrane</location>
        <topology evidence="1">Single-pass type I membrane protein</topology>
    </subcellularLocation>
</comment>
<dbReference type="GO" id="GO:0008380">
    <property type="term" value="P:RNA splicing"/>
    <property type="evidence" value="ECO:0007669"/>
    <property type="project" value="UniProtKB-KW"/>
</dbReference>
<evidence type="ECO:0000256" key="21">
    <source>
        <dbReference type="ARBA" id="ARBA00023230"/>
    </source>
</evidence>
<feature type="region of interest" description="Disordered" evidence="26">
    <location>
        <begin position="413"/>
        <end position="434"/>
    </location>
</feature>
<evidence type="ECO:0000256" key="2">
    <source>
        <dbReference type="ARBA" id="ARBA00012513"/>
    </source>
</evidence>
<dbReference type="InterPro" id="IPR045133">
    <property type="entry name" value="IRE1/2-like"/>
</dbReference>
<evidence type="ECO:0000256" key="10">
    <source>
        <dbReference type="ARBA" id="ARBA00022801"/>
    </source>
</evidence>
<feature type="compositionally biased region" description="Polar residues" evidence="26">
    <location>
        <begin position="419"/>
        <end position="434"/>
    </location>
</feature>
<evidence type="ECO:0000259" key="28">
    <source>
        <dbReference type="PROSITE" id="PS50011"/>
    </source>
</evidence>
<feature type="domain" description="KEN" evidence="29">
    <location>
        <begin position="770"/>
        <end position="901"/>
    </location>
</feature>
<dbReference type="Gene3D" id="1.20.1440.180">
    <property type="entry name" value="KEN domain"/>
    <property type="match status" value="1"/>
</dbReference>
<evidence type="ECO:0000256" key="18">
    <source>
        <dbReference type="ARBA" id="ARBA00023163"/>
    </source>
</evidence>
<keyword evidence="15" id="KW-0805">Transcription regulation</keyword>
<evidence type="ECO:0000256" key="24">
    <source>
        <dbReference type="ARBA" id="ARBA00048679"/>
    </source>
</evidence>
<evidence type="ECO:0000256" key="27">
    <source>
        <dbReference type="SAM" id="SignalP"/>
    </source>
</evidence>
<evidence type="ECO:0000256" key="26">
    <source>
        <dbReference type="SAM" id="MobiDB-lite"/>
    </source>
</evidence>
<keyword evidence="21" id="KW-0834">Unfolded protein response</keyword>
<protein>
    <recommendedName>
        <fullName evidence="2">non-specific serine/threonine protein kinase</fullName>
        <ecNumber evidence="2">2.7.11.1</ecNumber>
    </recommendedName>
</protein>
<keyword evidence="4" id="KW-0507">mRNA processing</keyword>
<dbReference type="InterPro" id="IPR008271">
    <property type="entry name" value="Ser/Thr_kinase_AS"/>
</dbReference>
<evidence type="ECO:0000256" key="3">
    <source>
        <dbReference type="ARBA" id="ARBA00022527"/>
    </source>
</evidence>
<keyword evidence="17" id="KW-1015">Disulfide bond</keyword>
<keyword evidence="6" id="KW-0812">Transmembrane</keyword>
<evidence type="ECO:0000256" key="6">
    <source>
        <dbReference type="ARBA" id="ARBA00022692"/>
    </source>
</evidence>
<keyword evidence="3" id="KW-0723">Serine/threonine-protein kinase</keyword>
<dbReference type="PANTHER" id="PTHR13954">
    <property type="entry name" value="IRE1-RELATED"/>
    <property type="match status" value="1"/>
</dbReference>
<evidence type="ECO:0000256" key="1">
    <source>
        <dbReference type="ARBA" id="ARBA00004115"/>
    </source>
</evidence>
<dbReference type="Proteomes" id="UP000030645">
    <property type="component" value="Unassembled WGS sequence"/>
</dbReference>
<dbReference type="GO" id="GO:0016787">
    <property type="term" value="F:hydrolase activity"/>
    <property type="evidence" value="ECO:0007669"/>
    <property type="project" value="UniProtKB-KW"/>
</dbReference>
<feature type="region of interest" description="Disordered" evidence="26">
    <location>
        <begin position="165"/>
        <end position="201"/>
    </location>
</feature>
<dbReference type="FunFam" id="3.30.200.20:FF:000077">
    <property type="entry name" value="Putative Serine/threonine-protein kinase/endoribonuclease IRE1"/>
    <property type="match status" value="1"/>
</dbReference>
<dbReference type="SUPFAM" id="SSF56112">
    <property type="entry name" value="Protein kinase-like (PK-like)"/>
    <property type="match status" value="1"/>
</dbReference>
<dbReference type="GO" id="GO:0051082">
    <property type="term" value="F:unfolded protein binding"/>
    <property type="evidence" value="ECO:0007669"/>
    <property type="project" value="TreeGrafter"/>
</dbReference>
<proteinExistence type="predicted"/>
<dbReference type="GO" id="GO:1990604">
    <property type="term" value="C:IRE1-TRAF2-ASK1 complex"/>
    <property type="evidence" value="ECO:0007669"/>
    <property type="project" value="TreeGrafter"/>
</dbReference>
<dbReference type="GO" id="GO:0009751">
    <property type="term" value="P:response to salicylic acid"/>
    <property type="evidence" value="ECO:0007669"/>
    <property type="project" value="UniProtKB-ARBA"/>
</dbReference>
<comment type="subunit">
    <text evidence="25">Homodimer; disulfide-linked. Dimer formation is driven by hydrophobic interactions within the N-terminal luminal domains and stabilized by disulfide bridges.</text>
</comment>
<comment type="catalytic activity">
    <reaction evidence="24">
        <text>L-seryl-[protein] + ATP = O-phospho-L-seryl-[protein] + ADP + H(+)</text>
        <dbReference type="Rhea" id="RHEA:17989"/>
        <dbReference type="Rhea" id="RHEA-COMP:9863"/>
        <dbReference type="Rhea" id="RHEA-COMP:11604"/>
        <dbReference type="ChEBI" id="CHEBI:15378"/>
        <dbReference type="ChEBI" id="CHEBI:29999"/>
        <dbReference type="ChEBI" id="CHEBI:30616"/>
        <dbReference type="ChEBI" id="CHEBI:83421"/>
        <dbReference type="ChEBI" id="CHEBI:456216"/>
        <dbReference type="EC" id="2.7.11.1"/>
    </reaction>
</comment>
<evidence type="ECO:0000256" key="23">
    <source>
        <dbReference type="ARBA" id="ARBA00047899"/>
    </source>
</evidence>
<gene>
    <name evidence="30" type="ORF">L484_007060</name>
</gene>
<evidence type="ECO:0000256" key="12">
    <source>
        <dbReference type="ARBA" id="ARBA00022840"/>
    </source>
</evidence>
<keyword evidence="7 27" id="KW-0732">Signal</keyword>
<dbReference type="PROSITE" id="PS00108">
    <property type="entry name" value="PROTEIN_KINASE_ST"/>
    <property type="match status" value="1"/>
</dbReference>
<comment type="catalytic activity">
    <reaction evidence="23">
        <text>L-threonyl-[protein] + ATP = O-phospho-L-threonyl-[protein] + ADP + H(+)</text>
        <dbReference type="Rhea" id="RHEA:46608"/>
        <dbReference type="Rhea" id="RHEA-COMP:11060"/>
        <dbReference type="Rhea" id="RHEA-COMP:11605"/>
        <dbReference type="ChEBI" id="CHEBI:15378"/>
        <dbReference type="ChEBI" id="CHEBI:30013"/>
        <dbReference type="ChEBI" id="CHEBI:30616"/>
        <dbReference type="ChEBI" id="CHEBI:61977"/>
        <dbReference type="ChEBI" id="CHEBI:456216"/>
        <dbReference type="EC" id="2.7.11.1"/>
    </reaction>
</comment>
<keyword evidence="12" id="KW-0067">ATP-binding</keyword>
<evidence type="ECO:0000256" key="8">
    <source>
        <dbReference type="ARBA" id="ARBA00022741"/>
    </source>
</evidence>
<evidence type="ECO:0000256" key="19">
    <source>
        <dbReference type="ARBA" id="ARBA00023180"/>
    </source>
</evidence>
<dbReference type="GO" id="GO:0006397">
    <property type="term" value="P:mRNA processing"/>
    <property type="evidence" value="ECO:0007669"/>
    <property type="project" value="UniProtKB-KW"/>
</dbReference>
<dbReference type="Pfam" id="PF00069">
    <property type="entry name" value="Pkinase"/>
    <property type="match status" value="1"/>
</dbReference>
<dbReference type="SMART" id="SM00580">
    <property type="entry name" value="PUG"/>
    <property type="match status" value="1"/>
</dbReference>
<dbReference type="GO" id="GO:0002376">
    <property type="term" value="P:immune system process"/>
    <property type="evidence" value="ECO:0007669"/>
    <property type="project" value="UniProtKB-KW"/>
</dbReference>
<evidence type="ECO:0000256" key="20">
    <source>
        <dbReference type="ARBA" id="ARBA00023187"/>
    </source>
</evidence>
<dbReference type="PROSITE" id="PS50011">
    <property type="entry name" value="PROTEIN_KINASE_DOM"/>
    <property type="match status" value="1"/>
</dbReference>
<dbReference type="Gene3D" id="1.10.510.10">
    <property type="entry name" value="Transferase(Phosphotransferase) domain 1"/>
    <property type="match status" value="1"/>
</dbReference>
<evidence type="ECO:0000313" key="30">
    <source>
        <dbReference type="EMBL" id="EXB95113.1"/>
    </source>
</evidence>
<dbReference type="FunFam" id="1.10.510.10:FF:000463">
    <property type="entry name" value="Serine/threonine-protein kinase/endoribonuclease IRE1a"/>
    <property type="match status" value="1"/>
</dbReference>
<evidence type="ECO:0000256" key="17">
    <source>
        <dbReference type="ARBA" id="ARBA00023157"/>
    </source>
</evidence>
<keyword evidence="9 30" id="KW-0418">Kinase</keyword>
<keyword evidence="19" id="KW-0325">Glycoprotein</keyword>
<dbReference type="PROSITE" id="PS51392">
    <property type="entry name" value="KEN"/>
    <property type="match status" value="1"/>
</dbReference>
<evidence type="ECO:0000256" key="7">
    <source>
        <dbReference type="ARBA" id="ARBA00022729"/>
    </source>
</evidence>
<evidence type="ECO:0000313" key="31">
    <source>
        <dbReference type="Proteomes" id="UP000030645"/>
    </source>
</evidence>
<evidence type="ECO:0000256" key="9">
    <source>
        <dbReference type="ARBA" id="ARBA00022777"/>
    </source>
</evidence>
<evidence type="ECO:0000259" key="29">
    <source>
        <dbReference type="PROSITE" id="PS51392"/>
    </source>
</evidence>
<accession>W9S9P4</accession>
<dbReference type="InterPro" id="IPR011009">
    <property type="entry name" value="Kinase-like_dom_sf"/>
</dbReference>
<feature type="compositionally biased region" description="Polar residues" evidence="26">
    <location>
        <begin position="185"/>
        <end position="201"/>
    </location>
</feature>
<evidence type="ECO:0000256" key="25">
    <source>
        <dbReference type="ARBA" id="ARBA00065357"/>
    </source>
</evidence>
<dbReference type="SMART" id="SM00220">
    <property type="entry name" value="S_TKc"/>
    <property type="match status" value="1"/>
</dbReference>
<keyword evidence="13" id="KW-0391">Immunity</keyword>
<keyword evidence="18" id="KW-0804">Transcription</keyword>
<keyword evidence="31" id="KW-1185">Reference proteome</keyword>
<dbReference type="Pfam" id="PF06479">
    <property type="entry name" value="Ribonuc_2-5A"/>
    <property type="match status" value="1"/>
</dbReference>
<evidence type="ECO:0000256" key="4">
    <source>
        <dbReference type="ARBA" id="ARBA00022664"/>
    </source>
</evidence>
<evidence type="ECO:0000256" key="11">
    <source>
        <dbReference type="ARBA" id="ARBA00022824"/>
    </source>
</evidence>
<evidence type="ECO:0000256" key="16">
    <source>
        <dbReference type="ARBA" id="ARBA00023136"/>
    </source>
</evidence>
<feature type="chain" id="PRO_5004931895" description="non-specific serine/threonine protein kinase" evidence="27">
    <location>
        <begin position="30"/>
        <end position="904"/>
    </location>
</feature>
<reference evidence="31" key="1">
    <citation type="submission" date="2013-01" db="EMBL/GenBank/DDBJ databases">
        <title>Draft Genome Sequence of a Mulberry Tree, Morus notabilis C.K. Schneid.</title>
        <authorList>
            <person name="He N."/>
            <person name="Zhao S."/>
        </authorList>
    </citation>
    <scope>NUCLEOTIDE SEQUENCE</scope>
</reference>
<dbReference type="GO" id="GO:0042742">
    <property type="term" value="P:defense response to bacterium"/>
    <property type="evidence" value="ECO:0007669"/>
    <property type="project" value="UniProtKB-ARBA"/>
</dbReference>
<evidence type="ECO:0000256" key="5">
    <source>
        <dbReference type="ARBA" id="ARBA00022679"/>
    </source>
</evidence>
<dbReference type="GO" id="GO:0004521">
    <property type="term" value="F:RNA endonuclease activity"/>
    <property type="evidence" value="ECO:0007669"/>
    <property type="project" value="InterPro"/>
</dbReference>
<dbReference type="STRING" id="981085.W9S9P4"/>
<dbReference type="FunFam" id="1.20.1440.180:FF:000002">
    <property type="entry name" value="Serine/threonine-protein kinase/endoribonuclease IRE1"/>
    <property type="match status" value="1"/>
</dbReference>
<keyword evidence="20" id="KW-0508">mRNA splicing</keyword>
<dbReference type="InterPro" id="IPR038357">
    <property type="entry name" value="KEN_sf"/>
</dbReference>
<dbReference type="EC" id="2.7.11.1" evidence="2"/>
<dbReference type="PANTHER" id="PTHR13954:SF6">
    <property type="entry name" value="NON-SPECIFIC SERINE_THREONINE PROTEIN KINASE"/>
    <property type="match status" value="1"/>
</dbReference>
<keyword evidence="8" id="KW-0547">Nucleotide-binding</keyword>
<dbReference type="GO" id="GO:0004674">
    <property type="term" value="F:protein serine/threonine kinase activity"/>
    <property type="evidence" value="ECO:0007669"/>
    <property type="project" value="UniProtKB-KW"/>
</dbReference>
<dbReference type="eggNOG" id="KOG1027">
    <property type="taxonomic scope" value="Eukaryota"/>
</dbReference>
<organism evidence="30 31">
    <name type="scientific">Morus notabilis</name>
    <dbReference type="NCBI Taxonomy" id="981085"/>
    <lineage>
        <taxon>Eukaryota</taxon>
        <taxon>Viridiplantae</taxon>
        <taxon>Streptophyta</taxon>
        <taxon>Embryophyta</taxon>
        <taxon>Tracheophyta</taxon>
        <taxon>Spermatophyta</taxon>
        <taxon>Magnoliopsida</taxon>
        <taxon>eudicotyledons</taxon>
        <taxon>Gunneridae</taxon>
        <taxon>Pentapetalae</taxon>
        <taxon>rosids</taxon>
        <taxon>fabids</taxon>
        <taxon>Rosales</taxon>
        <taxon>Moraceae</taxon>
        <taxon>Moreae</taxon>
        <taxon>Morus</taxon>
    </lineage>
</organism>
<feature type="signal peptide" evidence="27">
    <location>
        <begin position="1"/>
        <end position="29"/>
    </location>
</feature>
<dbReference type="Gene3D" id="3.30.200.20">
    <property type="entry name" value="Phosphorylase Kinase, domain 1"/>
    <property type="match status" value="1"/>
</dbReference>
<keyword evidence="16" id="KW-0472">Membrane</keyword>
<dbReference type="InterPro" id="IPR000719">
    <property type="entry name" value="Prot_kinase_dom"/>
</dbReference>
<keyword evidence="5" id="KW-0808">Transferase</keyword>
<dbReference type="AlphaFoldDB" id="W9S9P4"/>
<name>W9S9P4_9ROSA</name>
<evidence type="ECO:0000256" key="14">
    <source>
        <dbReference type="ARBA" id="ARBA00022989"/>
    </source>
</evidence>
<dbReference type="EMBL" id="KE345190">
    <property type="protein sequence ID" value="EXB95113.1"/>
    <property type="molecule type" value="Genomic_DNA"/>
</dbReference>
<dbReference type="InterPro" id="IPR010513">
    <property type="entry name" value="KEN_dom"/>
</dbReference>
<evidence type="ECO:0000256" key="13">
    <source>
        <dbReference type="ARBA" id="ARBA00022859"/>
    </source>
</evidence>